<feature type="domain" description="ABC transporter" evidence="1">
    <location>
        <begin position="22"/>
        <end position="131"/>
    </location>
</feature>
<accession>A0A3P6RH77</accession>
<dbReference type="AlphaFoldDB" id="A0A3P6RH77"/>
<dbReference type="Proteomes" id="UP000281553">
    <property type="component" value="Unassembled WGS sequence"/>
</dbReference>
<organism evidence="2 3">
    <name type="scientific">Dibothriocephalus latus</name>
    <name type="common">Fish tapeworm</name>
    <name type="synonym">Diphyllobothrium latum</name>
    <dbReference type="NCBI Taxonomy" id="60516"/>
    <lineage>
        <taxon>Eukaryota</taxon>
        <taxon>Metazoa</taxon>
        <taxon>Spiralia</taxon>
        <taxon>Lophotrochozoa</taxon>
        <taxon>Platyhelminthes</taxon>
        <taxon>Cestoda</taxon>
        <taxon>Eucestoda</taxon>
        <taxon>Diphyllobothriidea</taxon>
        <taxon>Diphyllobothriidae</taxon>
        <taxon>Dibothriocephalus</taxon>
    </lineage>
</organism>
<proteinExistence type="predicted"/>
<name>A0A3P6RH77_DIBLA</name>
<dbReference type="Pfam" id="PF00005">
    <property type="entry name" value="ABC_tran"/>
    <property type="match status" value="1"/>
</dbReference>
<dbReference type="InterPro" id="IPR026082">
    <property type="entry name" value="ABCA"/>
</dbReference>
<dbReference type="OrthoDB" id="6512918at2759"/>
<dbReference type="GO" id="GO:0005319">
    <property type="term" value="F:lipid transporter activity"/>
    <property type="evidence" value="ECO:0007669"/>
    <property type="project" value="TreeGrafter"/>
</dbReference>
<keyword evidence="3" id="KW-1185">Reference proteome</keyword>
<dbReference type="PANTHER" id="PTHR19229:SF250">
    <property type="entry name" value="ABC TRANSPORTER DOMAIN-CONTAINING PROTEIN-RELATED"/>
    <property type="match status" value="1"/>
</dbReference>
<reference evidence="2 3" key="1">
    <citation type="submission" date="2018-11" db="EMBL/GenBank/DDBJ databases">
        <authorList>
            <consortium name="Pathogen Informatics"/>
        </authorList>
    </citation>
    <scope>NUCLEOTIDE SEQUENCE [LARGE SCALE GENOMIC DNA]</scope>
</reference>
<evidence type="ECO:0000313" key="2">
    <source>
        <dbReference type="EMBL" id="VDK43151.1"/>
    </source>
</evidence>
<dbReference type="GO" id="GO:0005524">
    <property type="term" value="F:ATP binding"/>
    <property type="evidence" value="ECO:0007669"/>
    <property type="project" value="InterPro"/>
</dbReference>
<evidence type="ECO:0000259" key="1">
    <source>
        <dbReference type="Pfam" id="PF00005"/>
    </source>
</evidence>
<gene>
    <name evidence="2" type="ORF">DILT_LOCUS1369</name>
</gene>
<dbReference type="GO" id="GO:0016020">
    <property type="term" value="C:membrane"/>
    <property type="evidence" value="ECO:0007669"/>
    <property type="project" value="InterPro"/>
</dbReference>
<dbReference type="GO" id="GO:0016887">
    <property type="term" value="F:ATP hydrolysis activity"/>
    <property type="evidence" value="ECO:0007669"/>
    <property type="project" value="InterPro"/>
</dbReference>
<sequence>MVSVTKRYDVNCRGLLPSPAVDNCSLAIRPAECFGLLGVNGAGKTTLFRMVTGQLDPTDGKILVNGYDTLKQQRLAQHSIGYCPQFDALPDYLTVSETLRLFGRLRGLQDADHLAVAVDDLLRSLQLADAAGVLVRHL</sequence>
<dbReference type="EMBL" id="UYRU01008915">
    <property type="protein sequence ID" value="VDK43151.1"/>
    <property type="molecule type" value="Genomic_DNA"/>
</dbReference>
<dbReference type="Gene3D" id="3.40.50.300">
    <property type="entry name" value="P-loop containing nucleotide triphosphate hydrolases"/>
    <property type="match status" value="1"/>
</dbReference>
<dbReference type="GO" id="GO:0140359">
    <property type="term" value="F:ABC-type transporter activity"/>
    <property type="evidence" value="ECO:0007669"/>
    <property type="project" value="InterPro"/>
</dbReference>
<dbReference type="SUPFAM" id="SSF52540">
    <property type="entry name" value="P-loop containing nucleoside triphosphate hydrolases"/>
    <property type="match status" value="1"/>
</dbReference>
<protein>
    <recommendedName>
        <fullName evidence="1">ABC transporter domain-containing protein</fullName>
    </recommendedName>
</protein>
<dbReference type="PANTHER" id="PTHR19229">
    <property type="entry name" value="ATP-BINDING CASSETTE TRANSPORTER SUBFAMILY A ABCA"/>
    <property type="match status" value="1"/>
</dbReference>
<dbReference type="InterPro" id="IPR027417">
    <property type="entry name" value="P-loop_NTPase"/>
</dbReference>
<evidence type="ECO:0000313" key="3">
    <source>
        <dbReference type="Proteomes" id="UP000281553"/>
    </source>
</evidence>
<feature type="non-terminal residue" evidence="2">
    <location>
        <position position="138"/>
    </location>
</feature>
<dbReference type="InterPro" id="IPR003439">
    <property type="entry name" value="ABC_transporter-like_ATP-bd"/>
</dbReference>